<dbReference type="Proteomes" id="UP000001219">
    <property type="component" value="Chromosome"/>
</dbReference>
<proteinExistence type="predicted"/>
<dbReference type="GO" id="GO:0005576">
    <property type="term" value="C:extracellular region"/>
    <property type="evidence" value="ECO:0007669"/>
    <property type="project" value="TreeGrafter"/>
</dbReference>
<dbReference type="eggNOG" id="COG1463">
    <property type="taxonomic scope" value="Bacteria"/>
</dbReference>
<dbReference type="InterPro" id="IPR003399">
    <property type="entry name" value="Mce/MlaD"/>
</dbReference>
<dbReference type="KEGG" id="gbr:Gbro_1219"/>
<dbReference type="Pfam" id="PF02470">
    <property type="entry name" value="MlaD"/>
    <property type="match status" value="1"/>
</dbReference>
<feature type="domain" description="Mce/MlaD" evidence="2">
    <location>
        <begin position="40"/>
        <end position="115"/>
    </location>
</feature>
<reference evidence="4" key="1">
    <citation type="submission" date="2009-10" db="EMBL/GenBank/DDBJ databases">
        <title>The complete chromosome of Gordonia bronchialis DSM 43247.</title>
        <authorList>
            <consortium name="US DOE Joint Genome Institute (JGI-PGF)"/>
            <person name="Lucas S."/>
            <person name="Copeland A."/>
            <person name="Lapidus A."/>
            <person name="Glavina del Rio T."/>
            <person name="Dalin E."/>
            <person name="Tice H."/>
            <person name="Bruce D."/>
            <person name="Goodwin L."/>
            <person name="Pitluck S."/>
            <person name="Kyrpides N."/>
            <person name="Mavromatis K."/>
            <person name="Ivanova N."/>
            <person name="Ovchinnikova G."/>
            <person name="Saunders E."/>
            <person name="Brettin T."/>
            <person name="Detter J.C."/>
            <person name="Han C."/>
            <person name="Larimer F."/>
            <person name="Land M."/>
            <person name="Hauser L."/>
            <person name="Markowitz V."/>
            <person name="Cheng J.-F."/>
            <person name="Hugenholtz P."/>
            <person name="Woyke T."/>
            <person name="Wu D."/>
            <person name="Jando M."/>
            <person name="Schneider S."/>
            <person name="Goeker M."/>
            <person name="Klenk H.-P."/>
            <person name="Eisen J.A."/>
        </authorList>
    </citation>
    <scope>NUCLEOTIDE SEQUENCE [LARGE SCALE GENOMIC DNA]</scope>
    <source>
        <strain evidence="4">ATCC 25592 / DSM 43247 / BCRC 13721 / JCM 3198 / KCTC 3076 / NBRC 16047 / NCTC 10667</strain>
    </source>
</reference>
<dbReference type="InterPro" id="IPR052336">
    <property type="entry name" value="MlaD_Phospholipid_Transporter"/>
</dbReference>
<dbReference type="OrthoDB" id="4368574at2"/>
<evidence type="ECO:0000259" key="2">
    <source>
        <dbReference type="Pfam" id="PF02470"/>
    </source>
</evidence>
<feature type="transmembrane region" description="Helical" evidence="1">
    <location>
        <begin position="9"/>
        <end position="28"/>
    </location>
</feature>
<evidence type="ECO:0000313" key="3">
    <source>
        <dbReference type="EMBL" id="ACY20517.1"/>
    </source>
</evidence>
<keyword evidence="1" id="KW-1133">Transmembrane helix</keyword>
<dbReference type="RefSeq" id="WP_012833090.1">
    <property type="nucleotide sequence ID" value="NC_013441.1"/>
</dbReference>
<evidence type="ECO:0000313" key="4">
    <source>
        <dbReference type="Proteomes" id="UP000001219"/>
    </source>
</evidence>
<organism evidence="3 4">
    <name type="scientific">Gordonia bronchialis (strain ATCC 25592 / DSM 43247 / BCRC 13721 / JCM 3198 / KCTC 3076 / NBRC 16047 / NCTC 10667)</name>
    <name type="common">Rhodococcus bronchialis</name>
    <dbReference type="NCBI Taxonomy" id="526226"/>
    <lineage>
        <taxon>Bacteria</taxon>
        <taxon>Bacillati</taxon>
        <taxon>Actinomycetota</taxon>
        <taxon>Actinomycetes</taxon>
        <taxon>Mycobacteriales</taxon>
        <taxon>Gordoniaceae</taxon>
        <taxon>Gordonia</taxon>
    </lineage>
</organism>
<keyword evidence="1" id="KW-0472">Membrane</keyword>
<name>D0L5I8_GORB4</name>
<dbReference type="HOGENOM" id="CLU_066442_1_0_11"/>
<evidence type="ECO:0000256" key="1">
    <source>
        <dbReference type="SAM" id="Phobius"/>
    </source>
</evidence>
<gene>
    <name evidence="3" type="ordered locus">Gbro_1219</name>
</gene>
<dbReference type="AlphaFoldDB" id="D0L5I8"/>
<accession>D0L5I8</accession>
<dbReference type="PANTHER" id="PTHR33371">
    <property type="entry name" value="INTERMEMBRANE PHOSPHOLIPID TRANSPORT SYSTEM BINDING PROTEIN MLAD-RELATED"/>
    <property type="match status" value="1"/>
</dbReference>
<dbReference type="PANTHER" id="PTHR33371:SF16">
    <property type="entry name" value="MCE-FAMILY PROTEIN MCE3F"/>
    <property type="match status" value="1"/>
</dbReference>
<sequence length="326" mass="34691">MSTSTRREIVINAVVFVTVIALAGWYLATSVYDWTPWEKSKTVTMRVHNTNLVLTETGVCVNGVPVGAVHGVTLTPDGAELSLRYPAAQNIPSNATVAIGLQSALGEPYINFVPGPSESPPLPDGAVVDANQISEPESIPGIFRQISLLSQVVSVDPVAGVLNSVWQSLDGTDAALDQISLGSRLVASVLLSRSAQMRTMFTNTQVYTSDLGWLVNTLPEFSTGLRAVLIHIKSALVGLEKLVYTTDFDNTVRNLVHPFLARLNPYMSDILPNTLDAVGPLLPIANALNETLPQIDMSDLLSRALAIFGAGDAARLVITPAPSGPP</sequence>
<keyword evidence="1" id="KW-0812">Transmembrane</keyword>
<reference evidence="3 4" key="2">
    <citation type="journal article" date="2010" name="Stand. Genomic Sci.">
        <title>Complete genome sequence of Gordonia bronchialis type strain (3410).</title>
        <authorList>
            <person name="Ivanova N."/>
            <person name="Sikorski J."/>
            <person name="Jando M."/>
            <person name="Lapidus A."/>
            <person name="Nolan M."/>
            <person name="Lucas S."/>
            <person name="Del Rio T.G."/>
            <person name="Tice H."/>
            <person name="Copeland A."/>
            <person name="Cheng J.F."/>
            <person name="Chen F."/>
            <person name="Bruce D."/>
            <person name="Goodwin L."/>
            <person name="Pitluck S."/>
            <person name="Mavromatis K."/>
            <person name="Ovchinnikova G."/>
            <person name="Pati A."/>
            <person name="Chen A."/>
            <person name="Palaniappan K."/>
            <person name="Land M."/>
            <person name="Hauser L."/>
            <person name="Chang Y.J."/>
            <person name="Jeffries C.D."/>
            <person name="Chain P."/>
            <person name="Saunders E."/>
            <person name="Han C."/>
            <person name="Detter J.C."/>
            <person name="Brettin T."/>
            <person name="Rohde M."/>
            <person name="Goker M."/>
            <person name="Bristow J."/>
            <person name="Eisen J.A."/>
            <person name="Markowitz V."/>
            <person name="Hugenholtz P."/>
            <person name="Klenk H.P."/>
            <person name="Kyrpides N.C."/>
        </authorList>
    </citation>
    <scope>NUCLEOTIDE SEQUENCE [LARGE SCALE GENOMIC DNA]</scope>
    <source>
        <strain evidence="4">ATCC 25592 / DSM 43247 / BCRC 13721 / JCM 3198 / KCTC 3076 / NBRC 16047 / NCTC 10667</strain>
    </source>
</reference>
<keyword evidence="4" id="KW-1185">Reference proteome</keyword>
<dbReference type="EMBL" id="CP001802">
    <property type="protein sequence ID" value="ACY20517.1"/>
    <property type="molecule type" value="Genomic_DNA"/>
</dbReference>
<protein>
    <submittedName>
        <fullName evidence="3">Mammalian cell entry related domain protein</fullName>
    </submittedName>
</protein>
<dbReference type="STRING" id="526226.Gbro_1219"/>